<gene>
    <name evidence="2" type="ORF">FMM02_10935</name>
</gene>
<dbReference type="InterPro" id="IPR029052">
    <property type="entry name" value="Metallo-depent_PP-like"/>
</dbReference>
<accession>A0A516IU71</accession>
<evidence type="ECO:0000313" key="3">
    <source>
        <dbReference type="Proteomes" id="UP000321857"/>
    </source>
</evidence>
<evidence type="ECO:0000313" key="2">
    <source>
        <dbReference type="EMBL" id="QDP20422.1"/>
    </source>
</evidence>
<dbReference type="GO" id="GO:0016791">
    <property type="term" value="F:phosphatase activity"/>
    <property type="evidence" value="ECO:0007669"/>
    <property type="project" value="TreeGrafter"/>
</dbReference>
<evidence type="ECO:0000259" key="1">
    <source>
        <dbReference type="Pfam" id="PF00149"/>
    </source>
</evidence>
<dbReference type="Gene3D" id="3.60.21.10">
    <property type="match status" value="1"/>
</dbReference>
<protein>
    <submittedName>
        <fullName evidence="2">Serine/threonine protein phosphatase</fullName>
    </submittedName>
</protein>
<dbReference type="EMBL" id="CP041659">
    <property type="protein sequence ID" value="QDP20422.1"/>
    <property type="molecule type" value="Genomic_DNA"/>
</dbReference>
<keyword evidence="3" id="KW-1185">Reference proteome</keyword>
<dbReference type="GO" id="GO:0005737">
    <property type="term" value="C:cytoplasm"/>
    <property type="evidence" value="ECO:0007669"/>
    <property type="project" value="TreeGrafter"/>
</dbReference>
<dbReference type="Proteomes" id="UP000321857">
    <property type="component" value="Chromosome"/>
</dbReference>
<proteinExistence type="predicted"/>
<feature type="domain" description="Calcineurin-like phosphoesterase" evidence="1">
    <location>
        <begin position="5"/>
        <end position="195"/>
    </location>
</feature>
<dbReference type="AlphaFoldDB" id="A0A516IU71"/>
<organism evidence="2 3">
    <name type="scientific">Sphingomonas xanthus</name>
    <dbReference type="NCBI Taxonomy" id="2594473"/>
    <lineage>
        <taxon>Bacteria</taxon>
        <taxon>Pseudomonadati</taxon>
        <taxon>Pseudomonadota</taxon>
        <taxon>Alphaproteobacteria</taxon>
        <taxon>Sphingomonadales</taxon>
        <taxon>Sphingomonadaceae</taxon>
        <taxon>Sphingomonas</taxon>
    </lineage>
</organism>
<sequence>MPEGLRVYAIGDVHGSLRHLEALLSAIAEDLRRRPATAHLVFLGDLVDRGPATAGVIERVMADLPGDAASFLCGNHEEVMLACYDGEPDSCEKWLQYGGLQTLESYGITRSEIFSRAADIPALMRECIPRHHIEFLRGFDNYVVLGDYAFVHAGIRPGRAIEDQDVADLRWIRSGFLDDQTNHGFTIVHGHTIVPKIEVRSNRIAVDTGCYQSGILSALVLEGIKKGTLIVRRGP</sequence>
<dbReference type="OrthoDB" id="9807890at2"/>
<dbReference type="PANTHER" id="PTHR42850:SF4">
    <property type="entry name" value="ZINC-DEPENDENT ENDOPOLYPHOSPHATASE"/>
    <property type="match status" value="1"/>
</dbReference>
<dbReference type="Pfam" id="PF00149">
    <property type="entry name" value="Metallophos"/>
    <property type="match status" value="1"/>
</dbReference>
<reference evidence="2 3" key="1">
    <citation type="submission" date="2019-07" db="EMBL/GenBank/DDBJ databases">
        <title>Sphingomonas AE3 Genome sequencing and assembly.</title>
        <authorList>
            <person name="Kim H."/>
        </authorList>
    </citation>
    <scope>NUCLEOTIDE SEQUENCE [LARGE SCALE GENOMIC DNA]</scope>
    <source>
        <strain evidence="2 3">AE3</strain>
    </source>
</reference>
<dbReference type="InterPro" id="IPR050126">
    <property type="entry name" value="Ap4A_hydrolase"/>
</dbReference>
<dbReference type="RefSeq" id="WP_147494870.1">
    <property type="nucleotide sequence ID" value="NZ_CP041659.1"/>
</dbReference>
<dbReference type="InterPro" id="IPR004843">
    <property type="entry name" value="Calcineurin-like_PHP"/>
</dbReference>
<dbReference type="PANTHER" id="PTHR42850">
    <property type="entry name" value="METALLOPHOSPHOESTERASE"/>
    <property type="match status" value="1"/>
</dbReference>
<dbReference type="SUPFAM" id="SSF56300">
    <property type="entry name" value="Metallo-dependent phosphatases"/>
    <property type="match status" value="1"/>
</dbReference>
<name>A0A516IU71_9SPHN</name>
<dbReference type="KEGG" id="sxa:FMM02_10935"/>
<dbReference type="GO" id="GO:0008803">
    <property type="term" value="F:bis(5'-nucleosyl)-tetraphosphatase (symmetrical) activity"/>
    <property type="evidence" value="ECO:0007669"/>
    <property type="project" value="TreeGrafter"/>
</dbReference>
<dbReference type="GO" id="GO:0110154">
    <property type="term" value="P:RNA decapping"/>
    <property type="evidence" value="ECO:0007669"/>
    <property type="project" value="TreeGrafter"/>
</dbReference>